<protein>
    <recommendedName>
        <fullName evidence="3">Phage XkdN-like protein</fullName>
    </recommendedName>
</protein>
<evidence type="ECO:0000313" key="1">
    <source>
        <dbReference type="EMBL" id="HIQ69326.1"/>
    </source>
</evidence>
<dbReference type="Gene3D" id="3.30.2220.30">
    <property type="match status" value="1"/>
</dbReference>
<gene>
    <name evidence="1" type="ORF">IAA67_03215</name>
</gene>
<reference evidence="1" key="1">
    <citation type="submission" date="2020-10" db="EMBL/GenBank/DDBJ databases">
        <authorList>
            <person name="Gilroy R."/>
        </authorList>
    </citation>
    <scope>NUCLEOTIDE SEQUENCE</scope>
    <source>
        <strain evidence="1">ChiSjej2B20-13462</strain>
    </source>
</reference>
<organism evidence="1 2">
    <name type="scientific">Candidatus Avoscillospira stercorigallinarum</name>
    <dbReference type="NCBI Taxonomy" id="2840708"/>
    <lineage>
        <taxon>Bacteria</taxon>
        <taxon>Bacillati</taxon>
        <taxon>Bacillota</taxon>
        <taxon>Clostridia</taxon>
        <taxon>Eubacteriales</taxon>
        <taxon>Oscillospiraceae</taxon>
        <taxon>Oscillospiraceae incertae sedis</taxon>
        <taxon>Candidatus Avoscillospira</taxon>
    </lineage>
</organism>
<sequence length="136" mass="14948">MKTKTDLNALLGLELPEKETKDVLIPRLGLKLTLQEIGYDELMRCRRREDANMAYLLASVKAPDFRSEAFYRDKMGCATPADAVKKLFRGGEIEKICKAADVINGYAAGSVVTMDAPAADLESHAVADILEDAEKN</sequence>
<dbReference type="InterPro" id="IPR038559">
    <property type="entry name" value="XkdN-like_sf"/>
</dbReference>
<dbReference type="EMBL" id="DVFN01000051">
    <property type="protein sequence ID" value="HIQ69326.1"/>
    <property type="molecule type" value="Genomic_DNA"/>
</dbReference>
<comment type="caution">
    <text evidence="1">The sequence shown here is derived from an EMBL/GenBank/DDBJ whole genome shotgun (WGS) entry which is preliminary data.</text>
</comment>
<evidence type="ECO:0008006" key="3">
    <source>
        <dbReference type="Google" id="ProtNLM"/>
    </source>
</evidence>
<proteinExistence type="predicted"/>
<evidence type="ECO:0000313" key="2">
    <source>
        <dbReference type="Proteomes" id="UP000886874"/>
    </source>
</evidence>
<accession>A0A9D0Z4Z4</accession>
<reference evidence="1" key="2">
    <citation type="journal article" date="2021" name="PeerJ">
        <title>Extensive microbial diversity within the chicken gut microbiome revealed by metagenomics and culture.</title>
        <authorList>
            <person name="Gilroy R."/>
            <person name="Ravi A."/>
            <person name="Getino M."/>
            <person name="Pursley I."/>
            <person name="Horton D.L."/>
            <person name="Alikhan N.F."/>
            <person name="Baker D."/>
            <person name="Gharbi K."/>
            <person name="Hall N."/>
            <person name="Watson M."/>
            <person name="Adriaenssens E.M."/>
            <person name="Foster-Nyarko E."/>
            <person name="Jarju S."/>
            <person name="Secka A."/>
            <person name="Antonio M."/>
            <person name="Oren A."/>
            <person name="Chaudhuri R.R."/>
            <person name="La Ragione R."/>
            <person name="Hildebrand F."/>
            <person name="Pallen M.J."/>
        </authorList>
    </citation>
    <scope>NUCLEOTIDE SEQUENCE</scope>
    <source>
        <strain evidence="1">ChiSjej2B20-13462</strain>
    </source>
</reference>
<dbReference type="AlphaFoldDB" id="A0A9D0Z4Z4"/>
<dbReference type="Proteomes" id="UP000886874">
    <property type="component" value="Unassembled WGS sequence"/>
</dbReference>
<name>A0A9D0Z4Z4_9FIRM</name>